<feature type="compositionally biased region" description="Low complexity" evidence="1">
    <location>
        <begin position="233"/>
        <end position="245"/>
    </location>
</feature>
<keyword evidence="2" id="KW-0472">Membrane</keyword>
<organism evidence="4 5">
    <name type="scientific">Trypanosoma conorhini</name>
    <dbReference type="NCBI Taxonomy" id="83891"/>
    <lineage>
        <taxon>Eukaryota</taxon>
        <taxon>Discoba</taxon>
        <taxon>Euglenozoa</taxon>
        <taxon>Kinetoplastea</taxon>
        <taxon>Metakinetoplastina</taxon>
        <taxon>Trypanosomatida</taxon>
        <taxon>Trypanosomatidae</taxon>
        <taxon>Trypanosoma</taxon>
    </lineage>
</organism>
<keyword evidence="2" id="KW-1133">Transmembrane helix</keyword>
<evidence type="ECO:0000256" key="2">
    <source>
        <dbReference type="SAM" id="Phobius"/>
    </source>
</evidence>
<keyword evidence="2" id="KW-0812">Transmembrane</keyword>
<feature type="transmembrane region" description="Helical" evidence="2">
    <location>
        <begin position="308"/>
        <end position="329"/>
    </location>
</feature>
<feature type="region of interest" description="Disordered" evidence="1">
    <location>
        <begin position="165"/>
        <end position="252"/>
    </location>
</feature>
<feature type="transmembrane region" description="Helical" evidence="2">
    <location>
        <begin position="651"/>
        <end position="669"/>
    </location>
</feature>
<evidence type="ECO:0000256" key="3">
    <source>
        <dbReference type="SAM" id="SignalP"/>
    </source>
</evidence>
<proteinExistence type="predicted"/>
<keyword evidence="5" id="KW-1185">Reference proteome</keyword>
<accession>A0A3R7LL81</accession>
<feature type="region of interest" description="Disordered" evidence="1">
    <location>
        <begin position="708"/>
        <end position="727"/>
    </location>
</feature>
<feature type="compositionally biased region" description="Polar residues" evidence="1">
    <location>
        <begin position="198"/>
        <end position="211"/>
    </location>
</feature>
<feature type="transmembrane region" description="Helical" evidence="2">
    <location>
        <begin position="126"/>
        <end position="146"/>
    </location>
</feature>
<dbReference type="RefSeq" id="XP_029227859.1">
    <property type="nucleotide sequence ID" value="XM_029372020.1"/>
</dbReference>
<evidence type="ECO:0008006" key="6">
    <source>
        <dbReference type="Google" id="ProtNLM"/>
    </source>
</evidence>
<evidence type="ECO:0000256" key="1">
    <source>
        <dbReference type="SAM" id="MobiDB-lite"/>
    </source>
</evidence>
<feature type="signal peptide" evidence="3">
    <location>
        <begin position="1"/>
        <end position="19"/>
    </location>
</feature>
<evidence type="ECO:0000313" key="5">
    <source>
        <dbReference type="Proteomes" id="UP000284403"/>
    </source>
</evidence>
<comment type="caution">
    <text evidence="4">The sequence shown here is derived from an EMBL/GenBank/DDBJ whole genome shotgun (WGS) entry which is preliminary data.</text>
</comment>
<dbReference type="Proteomes" id="UP000284403">
    <property type="component" value="Unassembled WGS sequence"/>
</dbReference>
<protein>
    <recommendedName>
        <fullName evidence="6">PSI domain-containing protein</fullName>
    </recommendedName>
</protein>
<feature type="transmembrane region" description="Helical" evidence="2">
    <location>
        <begin position="486"/>
        <end position="511"/>
    </location>
</feature>
<reference evidence="4 5" key="1">
    <citation type="journal article" date="2018" name="BMC Genomics">
        <title>Genomic comparison of Trypanosoma conorhini and Trypanosoma rangeli to Trypanosoma cruzi strains of high and low virulence.</title>
        <authorList>
            <person name="Bradwell K.R."/>
            <person name="Koparde V.N."/>
            <person name="Matveyev A.V."/>
            <person name="Serrano M.G."/>
            <person name="Alves J.M."/>
            <person name="Parikh H."/>
            <person name="Huang B."/>
            <person name="Lee V."/>
            <person name="Espinosa-Alvarez O."/>
            <person name="Ortiz P.A."/>
            <person name="Costa-Martins A.G."/>
            <person name="Teixeira M.M."/>
            <person name="Buck G.A."/>
        </authorList>
    </citation>
    <scope>NUCLEOTIDE SEQUENCE [LARGE SCALE GENOMIC DNA]</scope>
    <source>
        <strain evidence="4 5">025E</strain>
    </source>
</reference>
<keyword evidence="3" id="KW-0732">Signal</keyword>
<dbReference type="GeneID" id="40318728"/>
<feature type="compositionally biased region" description="Basic and acidic residues" evidence="1">
    <location>
        <begin position="214"/>
        <end position="232"/>
    </location>
</feature>
<name>A0A3R7LL81_9TRYP</name>
<feature type="transmembrane region" description="Helical" evidence="2">
    <location>
        <begin position="276"/>
        <end position="296"/>
    </location>
</feature>
<feature type="transmembrane region" description="Helical" evidence="2">
    <location>
        <begin position="458"/>
        <end position="480"/>
    </location>
</feature>
<dbReference type="AlphaFoldDB" id="A0A3R7LL81"/>
<feature type="transmembrane region" description="Helical" evidence="2">
    <location>
        <begin position="625"/>
        <end position="645"/>
    </location>
</feature>
<dbReference type="EMBL" id="MKKU01000288">
    <property type="protein sequence ID" value="RNF16616.1"/>
    <property type="molecule type" value="Genomic_DNA"/>
</dbReference>
<evidence type="ECO:0000313" key="4">
    <source>
        <dbReference type="EMBL" id="RNF16616.1"/>
    </source>
</evidence>
<feature type="chain" id="PRO_5018578744" description="PSI domain-containing protein" evidence="3">
    <location>
        <begin position="20"/>
        <end position="727"/>
    </location>
</feature>
<dbReference type="OrthoDB" id="273797at2759"/>
<sequence>MFAAAVVVAAVCCVGDAAAAAAAAAPSVAGPGTPAASRAGVAVDVDACAAYRRCAECVFDASDGILSPSMDCAWCVPARLCVRFNASAAAACPDLRHAKLNPTCPDMACAAAHTTNNIYICRPITIVWIALACALLLLDVGFYLWLHAVRQLPWKYEPRLSQLLTGAAPATGEPRPTSTQPGTERGTDATTEVPVKAKTQQVNNNHWNGNGSEEGDKRSSHGESHGPHEPEQKQQQQQQKQQQQQRVPSNCPICRMPQPAPLSPGDVCFWCDIARFGFLPLFIGASSALLGFILLFCVSLKPWFADGFYAYLLLSAYAAYAVFGAHVYFRRAAQVQLQAARETLYVQLALRLRGRPLLSVFPALAEAEAASPPSLRATPLSHAAQPPRGGGGAGALLLEGNPLPPELVRRKKGETAQLLNMEGLEQEFRKVLRETLARDEYVLWCEKPEVSSIIFCDLWLYVDLSAGLALGIWLAVASSVRDPSYVLVRLFGSTTMGVLGFLLIMAFTALLTTTLSSSSRLYVLTGRRLLTIFNGLISPTVAETELKTLRFASVYGYKFCGNTPVLTFSWEVPLTERKMPPIKSHNFPAILHLEEFLKYFKAVAPTFTPANNQSRHSMRHERQKWRMHLFLAIVLLHFLPILVLYPLFLPGFLSLLLFIIFGLVVLATVHRGVRVQRVTHAPLSLAGSWAPDAAQARRRARGLSRFLRHGDSPTLRPKTRPSSVTFA</sequence>
<gene>
    <name evidence="4" type="ORF">Tco025E_05117</name>
</gene>